<dbReference type="STRING" id="1452487.AVW16_01075"/>
<reference evidence="2" key="1">
    <citation type="submission" date="2016-01" db="EMBL/GenBank/DDBJ databases">
        <title>Draft genome of Chromobacterium sp. F49.</title>
        <authorList>
            <person name="Hong K.W."/>
        </authorList>
    </citation>
    <scope>NUCLEOTIDE SEQUENCE [LARGE SCALE GENOMIC DNA]</scope>
    <source>
        <strain evidence="2">CN10</strain>
    </source>
</reference>
<comment type="caution">
    <text evidence="1">The sequence shown here is derived from an EMBL/GenBank/DDBJ whole genome shotgun (WGS) entry which is preliminary data.</text>
</comment>
<dbReference type="AlphaFoldDB" id="A0A163CGB6"/>
<organism evidence="1 2">
    <name type="scientific">Crenobacter luteus</name>
    <dbReference type="NCBI Taxonomy" id="1452487"/>
    <lineage>
        <taxon>Bacteria</taxon>
        <taxon>Pseudomonadati</taxon>
        <taxon>Pseudomonadota</taxon>
        <taxon>Betaproteobacteria</taxon>
        <taxon>Neisseriales</taxon>
        <taxon>Neisseriaceae</taxon>
        <taxon>Crenobacter</taxon>
    </lineage>
</organism>
<sequence length="65" mass="7267">MKFAATLALKSPQAVFAKPETAAKKKEVFNDGLLMPFYAAMSAPKQNKAESASRKYSMFAWYPFL</sequence>
<dbReference type="Proteomes" id="UP000076625">
    <property type="component" value="Unassembled WGS sequence"/>
</dbReference>
<name>A0A163CGB6_9NEIS</name>
<dbReference type="EMBL" id="LQQU01000023">
    <property type="protein sequence ID" value="KZE31806.1"/>
    <property type="molecule type" value="Genomic_DNA"/>
</dbReference>
<evidence type="ECO:0000313" key="1">
    <source>
        <dbReference type="EMBL" id="KZE31806.1"/>
    </source>
</evidence>
<proteinExistence type="predicted"/>
<accession>A0A163CGB6</accession>
<protein>
    <submittedName>
        <fullName evidence="1">Uncharacterized protein</fullName>
    </submittedName>
</protein>
<dbReference type="RefSeq" id="WP_066612654.1">
    <property type="nucleotide sequence ID" value="NZ_LQQU01000023.1"/>
</dbReference>
<gene>
    <name evidence="1" type="ORF">AVW16_01075</name>
</gene>
<keyword evidence="2" id="KW-1185">Reference proteome</keyword>
<evidence type="ECO:0000313" key="2">
    <source>
        <dbReference type="Proteomes" id="UP000076625"/>
    </source>
</evidence>